<keyword evidence="2" id="KW-0472">Membrane</keyword>
<accession>A0A2Z7ACP5</accession>
<dbReference type="Proteomes" id="UP000250235">
    <property type="component" value="Unassembled WGS sequence"/>
</dbReference>
<gene>
    <name evidence="3" type="ORF">F511_20447</name>
</gene>
<feature type="transmembrane region" description="Helical" evidence="2">
    <location>
        <begin position="117"/>
        <end position="141"/>
    </location>
</feature>
<keyword evidence="2" id="KW-1133">Transmembrane helix</keyword>
<keyword evidence="4" id="KW-1185">Reference proteome</keyword>
<feature type="compositionally biased region" description="Basic and acidic residues" evidence="1">
    <location>
        <begin position="1"/>
        <end position="11"/>
    </location>
</feature>
<organism evidence="3 4">
    <name type="scientific">Dorcoceras hygrometricum</name>
    <dbReference type="NCBI Taxonomy" id="472368"/>
    <lineage>
        <taxon>Eukaryota</taxon>
        <taxon>Viridiplantae</taxon>
        <taxon>Streptophyta</taxon>
        <taxon>Embryophyta</taxon>
        <taxon>Tracheophyta</taxon>
        <taxon>Spermatophyta</taxon>
        <taxon>Magnoliopsida</taxon>
        <taxon>eudicotyledons</taxon>
        <taxon>Gunneridae</taxon>
        <taxon>Pentapetalae</taxon>
        <taxon>asterids</taxon>
        <taxon>lamiids</taxon>
        <taxon>Lamiales</taxon>
        <taxon>Gesneriaceae</taxon>
        <taxon>Didymocarpoideae</taxon>
        <taxon>Trichosporeae</taxon>
        <taxon>Loxocarpinae</taxon>
        <taxon>Dorcoceras</taxon>
    </lineage>
</organism>
<dbReference type="EMBL" id="KV016846">
    <property type="protein sequence ID" value="KZV19115.1"/>
    <property type="molecule type" value="Genomic_DNA"/>
</dbReference>
<evidence type="ECO:0000256" key="2">
    <source>
        <dbReference type="SAM" id="Phobius"/>
    </source>
</evidence>
<reference evidence="3 4" key="1">
    <citation type="journal article" date="2015" name="Proc. Natl. Acad. Sci. U.S.A.">
        <title>The resurrection genome of Boea hygrometrica: A blueprint for survival of dehydration.</title>
        <authorList>
            <person name="Xiao L."/>
            <person name="Yang G."/>
            <person name="Zhang L."/>
            <person name="Yang X."/>
            <person name="Zhao S."/>
            <person name="Ji Z."/>
            <person name="Zhou Q."/>
            <person name="Hu M."/>
            <person name="Wang Y."/>
            <person name="Chen M."/>
            <person name="Xu Y."/>
            <person name="Jin H."/>
            <person name="Xiao X."/>
            <person name="Hu G."/>
            <person name="Bao F."/>
            <person name="Hu Y."/>
            <person name="Wan P."/>
            <person name="Li L."/>
            <person name="Deng X."/>
            <person name="Kuang T."/>
            <person name="Xiang C."/>
            <person name="Zhu J.K."/>
            <person name="Oliver M.J."/>
            <person name="He Y."/>
        </authorList>
    </citation>
    <scope>NUCLEOTIDE SEQUENCE [LARGE SCALE GENOMIC DNA]</scope>
    <source>
        <strain evidence="4">cv. XS01</strain>
    </source>
</reference>
<evidence type="ECO:0000313" key="3">
    <source>
        <dbReference type="EMBL" id="KZV19115.1"/>
    </source>
</evidence>
<sequence length="342" mass="38597">MSLFDLQDKPPPHSSLKPPPPPPPRATAARLRRKIVSGQFDEENPFVLISSVLLVQADEGVLFLVMDRIGDIYRNIPRRADVIVTTVGARHKCQQATDLSHCLFSCCQIRYCIVHQLLAQLLFFAQLFVLIRFILLMLAFVRFVHNTVRSLHLLLTASALLFNSSDSSYVWLYLSYADVNVADFIFSSLVFTTSPQYRISPVHQISSISDFYRERFIRFLLFTPKQTSPIHAKSDFFSLYATQLTASTAGLNVSEAVHVGLHVREAVHAREANNHILVIWTFNVKHLVGYNILEQNRSEHKTACGLKQLRSKQIGVRIIERSVALFCLATGYPAAGLVCDIV</sequence>
<feature type="transmembrane region" description="Helical" evidence="2">
    <location>
        <begin position="153"/>
        <end position="174"/>
    </location>
</feature>
<feature type="region of interest" description="Disordered" evidence="1">
    <location>
        <begin position="1"/>
        <end position="27"/>
    </location>
</feature>
<keyword evidence="2" id="KW-0812">Transmembrane</keyword>
<proteinExistence type="predicted"/>
<evidence type="ECO:0000313" key="4">
    <source>
        <dbReference type="Proteomes" id="UP000250235"/>
    </source>
</evidence>
<protein>
    <submittedName>
        <fullName evidence="3">Carboxylesterase 1-like</fullName>
    </submittedName>
</protein>
<name>A0A2Z7ACP5_9LAMI</name>
<dbReference type="AlphaFoldDB" id="A0A2Z7ACP5"/>
<evidence type="ECO:0000256" key="1">
    <source>
        <dbReference type="SAM" id="MobiDB-lite"/>
    </source>
</evidence>